<dbReference type="Gene3D" id="2.40.10.10">
    <property type="entry name" value="Trypsin-like serine proteases"/>
    <property type="match status" value="2"/>
</dbReference>
<dbReference type="FunFam" id="2.40.10.10:FF:000120">
    <property type="entry name" value="Putative serine protease"/>
    <property type="match status" value="1"/>
</dbReference>
<keyword evidence="4 6" id="KW-0720">Serine protease</keyword>
<dbReference type="Pfam" id="PF00089">
    <property type="entry name" value="Trypsin"/>
    <property type="match status" value="1"/>
</dbReference>
<dbReference type="PROSITE" id="PS00135">
    <property type="entry name" value="TRYPSIN_SER"/>
    <property type="match status" value="1"/>
</dbReference>
<dbReference type="PROSITE" id="PS00134">
    <property type="entry name" value="TRYPSIN_HIS"/>
    <property type="match status" value="1"/>
</dbReference>
<evidence type="ECO:0000313" key="9">
    <source>
        <dbReference type="EMBL" id="KAG9337184.1"/>
    </source>
</evidence>
<dbReference type="InterPro" id="IPR033116">
    <property type="entry name" value="TRYPSIN_SER"/>
</dbReference>
<evidence type="ECO:0000256" key="6">
    <source>
        <dbReference type="RuleBase" id="RU363034"/>
    </source>
</evidence>
<reference evidence="9" key="1">
    <citation type="thesis" date="2021" institute="BYU ScholarsArchive" country="Provo, UT, USA">
        <title>Applications of and Algorithms for Genome Assembly and Genomic Analyses with an Emphasis on Marine Teleosts.</title>
        <authorList>
            <person name="Pickett B.D."/>
        </authorList>
    </citation>
    <scope>NUCLEOTIDE SEQUENCE</scope>
    <source>
        <strain evidence="9">HI-2016</strain>
    </source>
</reference>
<dbReference type="SMART" id="SM00020">
    <property type="entry name" value="Tryp_SPc"/>
    <property type="match status" value="1"/>
</dbReference>
<dbReference type="InterPro" id="IPR001254">
    <property type="entry name" value="Trypsin_dom"/>
</dbReference>
<name>A0A8T2NB61_9TELE</name>
<comment type="caution">
    <text evidence="9">The sequence shown here is derived from an EMBL/GenBank/DDBJ whole genome shotgun (WGS) entry which is preliminary data.</text>
</comment>
<evidence type="ECO:0000256" key="7">
    <source>
        <dbReference type="SAM" id="Phobius"/>
    </source>
</evidence>
<accession>A0A8T2NB61</accession>
<dbReference type="OrthoDB" id="6755574at2759"/>
<evidence type="ECO:0000259" key="8">
    <source>
        <dbReference type="PROSITE" id="PS50240"/>
    </source>
</evidence>
<dbReference type="InterPro" id="IPR043504">
    <property type="entry name" value="Peptidase_S1_PA_chymotrypsin"/>
</dbReference>
<keyword evidence="2" id="KW-0732">Signal</keyword>
<dbReference type="CDD" id="cd00190">
    <property type="entry name" value="Tryp_SPc"/>
    <property type="match status" value="1"/>
</dbReference>
<feature type="transmembrane region" description="Helical" evidence="7">
    <location>
        <begin position="37"/>
        <end position="56"/>
    </location>
</feature>
<evidence type="ECO:0000313" key="10">
    <source>
        <dbReference type="Proteomes" id="UP000824540"/>
    </source>
</evidence>
<sequence length="291" mass="31676">MSPDLDFMQSERIVCHGRICDGSLLPQSAFRSLHHPLTMGGIVSLLISLAALLLYLQAGECADIIGGQEVRPHSLPYMALLQDPGFCGGVLIDLRWVLTAAHCRNVKKVLLGVHSRSGQEKEYRQVRSVSSFVPYPCYDPDSKVNDLMLLKLNKKVKKTSAVRPLPLPSPVQDVPGGMVCTVAGWGGTKNNGKPSDVLKTANVTIISREKCNSKEFYNLDPVITKDMLCAGFEGKTRTDTCQGDSGGPLLCEGVLRGITSFGKGCGLKTKPGVYTALSKKYIEWIRKTIHS</sequence>
<dbReference type="AlphaFoldDB" id="A0A8T2NB61"/>
<gene>
    <name evidence="9" type="ORF">JZ751_029664</name>
</gene>
<evidence type="ECO:0000256" key="5">
    <source>
        <dbReference type="ARBA" id="ARBA00023157"/>
    </source>
</evidence>
<feature type="domain" description="Peptidase S1" evidence="8">
    <location>
        <begin position="64"/>
        <end position="290"/>
    </location>
</feature>
<proteinExistence type="predicted"/>
<evidence type="ECO:0000256" key="4">
    <source>
        <dbReference type="ARBA" id="ARBA00022825"/>
    </source>
</evidence>
<dbReference type="PANTHER" id="PTHR24271">
    <property type="entry name" value="KALLIKREIN-RELATED"/>
    <property type="match status" value="1"/>
</dbReference>
<dbReference type="PROSITE" id="PS50240">
    <property type="entry name" value="TRYPSIN_DOM"/>
    <property type="match status" value="1"/>
</dbReference>
<dbReference type="PANTHER" id="PTHR24271:SF52">
    <property type="entry name" value="GRANZYME K"/>
    <property type="match status" value="1"/>
</dbReference>
<dbReference type="SUPFAM" id="SSF50494">
    <property type="entry name" value="Trypsin-like serine proteases"/>
    <property type="match status" value="1"/>
</dbReference>
<dbReference type="InterPro" id="IPR018114">
    <property type="entry name" value="TRYPSIN_HIS"/>
</dbReference>
<keyword evidence="7" id="KW-1133">Transmembrane helix</keyword>
<dbReference type="GO" id="GO:0006508">
    <property type="term" value="P:proteolysis"/>
    <property type="evidence" value="ECO:0007669"/>
    <property type="project" value="UniProtKB-KW"/>
</dbReference>
<keyword evidence="10" id="KW-1185">Reference proteome</keyword>
<evidence type="ECO:0000256" key="3">
    <source>
        <dbReference type="ARBA" id="ARBA00022801"/>
    </source>
</evidence>
<dbReference type="EMBL" id="JAFBMS010000093">
    <property type="protein sequence ID" value="KAG9337184.1"/>
    <property type="molecule type" value="Genomic_DNA"/>
</dbReference>
<dbReference type="GO" id="GO:0004252">
    <property type="term" value="F:serine-type endopeptidase activity"/>
    <property type="evidence" value="ECO:0007669"/>
    <property type="project" value="InterPro"/>
</dbReference>
<dbReference type="InterPro" id="IPR009003">
    <property type="entry name" value="Peptidase_S1_PA"/>
</dbReference>
<keyword evidence="3 6" id="KW-0378">Hydrolase</keyword>
<evidence type="ECO:0000256" key="1">
    <source>
        <dbReference type="ARBA" id="ARBA00022670"/>
    </source>
</evidence>
<keyword evidence="5" id="KW-1015">Disulfide bond</keyword>
<keyword evidence="1 6" id="KW-0645">Protease</keyword>
<protein>
    <recommendedName>
        <fullName evidence="8">Peptidase S1 domain-containing protein</fullName>
    </recommendedName>
</protein>
<keyword evidence="7" id="KW-0812">Transmembrane</keyword>
<keyword evidence="7" id="KW-0472">Membrane</keyword>
<evidence type="ECO:0000256" key="2">
    <source>
        <dbReference type="ARBA" id="ARBA00022729"/>
    </source>
</evidence>
<organism evidence="9 10">
    <name type="scientific">Albula glossodonta</name>
    <name type="common">roundjaw bonefish</name>
    <dbReference type="NCBI Taxonomy" id="121402"/>
    <lineage>
        <taxon>Eukaryota</taxon>
        <taxon>Metazoa</taxon>
        <taxon>Chordata</taxon>
        <taxon>Craniata</taxon>
        <taxon>Vertebrata</taxon>
        <taxon>Euteleostomi</taxon>
        <taxon>Actinopterygii</taxon>
        <taxon>Neopterygii</taxon>
        <taxon>Teleostei</taxon>
        <taxon>Albuliformes</taxon>
        <taxon>Albulidae</taxon>
        <taxon>Albula</taxon>
    </lineage>
</organism>
<dbReference type="Proteomes" id="UP000824540">
    <property type="component" value="Unassembled WGS sequence"/>
</dbReference>
<dbReference type="PRINTS" id="PR00722">
    <property type="entry name" value="CHYMOTRYPSIN"/>
</dbReference>
<dbReference type="InterPro" id="IPR001314">
    <property type="entry name" value="Peptidase_S1A"/>
</dbReference>